<keyword evidence="3" id="KW-1185">Reference proteome</keyword>
<dbReference type="EMBL" id="CP095074">
    <property type="protein sequence ID" value="UOQ94046.1"/>
    <property type="molecule type" value="Genomic_DNA"/>
</dbReference>
<organism evidence="2 3">
    <name type="scientific">Halobacillus shinanisalinarum</name>
    <dbReference type="NCBI Taxonomy" id="2932258"/>
    <lineage>
        <taxon>Bacteria</taxon>
        <taxon>Bacillati</taxon>
        <taxon>Bacillota</taxon>
        <taxon>Bacilli</taxon>
        <taxon>Bacillales</taxon>
        <taxon>Bacillaceae</taxon>
        <taxon>Halobacillus</taxon>
    </lineage>
</organism>
<feature type="region of interest" description="Disordered" evidence="1">
    <location>
        <begin position="236"/>
        <end position="265"/>
    </location>
</feature>
<evidence type="ECO:0000313" key="3">
    <source>
        <dbReference type="Proteomes" id="UP000831880"/>
    </source>
</evidence>
<reference evidence="2 3" key="1">
    <citation type="submission" date="2022-04" db="EMBL/GenBank/DDBJ databases">
        <title>Halobacillus sp. isolated from saltern.</title>
        <authorList>
            <person name="Won M."/>
            <person name="Lee C.-M."/>
            <person name="Woen H.-Y."/>
            <person name="Kwon S.-W."/>
        </authorList>
    </citation>
    <scope>NUCLEOTIDE SEQUENCE [LARGE SCALE GENOMIC DNA]</scope>
    <source>
        <strain evidence="2 3">SSTM10-2</strain>
    </source>
</reference>
<gene>
    <name evidence="2" type="ORF">MUO14_03490</name>
</gene>
<evidence type="ECO:0000256" key="1">
    <source>
        <dbReference type="SAM" id="MobiDB-lite"/>
    </source>
</evidence>
<evidence type="ECO:0000313" key="2">
    <source>
        <dbReference type="EMBL" id="UOQ94046.1"/>
    </source>
</evidence>
<proteinExistence type="predicted"/>
<protein>
    <submittedName>
        <fullName evidence="2">Uncharacterized protein</fullName>
    </submittedName>
</protein>
<dbReference type="RefSeq" id="WP_244753655.1">
    <property type="nucleotide sequence ID" value="NZ_CP095074.1"/>
</dbReference>
<dbReference type="Proteomes" id="UP000831880">
    <property type="component" value="Chromosome"/>
</dbReference>
<sequence length="287" mass="33159">MKKQTNVVREGTSKMYLIGLGTMTAALLFFLCSGFVFGSQNQVNVQQTPLNEQLNLSGSGEMIIEEWTYNPNRQLMVVTLNIDKSTDLLGDPLTFIAQEKANSQRKVPTTIEYHDEGQYVISIQDVSPSFEVMALDVHKHKEKDEELLDDPQQEMKGGEEVKELARIYADQRKVKTDSTLTIQTEQEYEIAALSRDIKGAKQTMQDKEKQIQRIEQKLHDIDQELVELESKRLYETGEEKEQTNARIRQLENEKDQLNREATENETTIQTIQKKLTMLKEKRDMIDR</sequence>
<name>A0ABY4H0S5_9BACI</name>
<accession>A0ABY4H0S5</accession>
<feature type="compositionally biased region" description="Basic and acidic residues" evidence="1">
    <location>
        <begin position="236"/>
        <end position="262"/>
    </location>
</feature>